<name>A0A250X935_9CHLO</name>
<evidence type="ECO:0000313" key="9">
    <source>
        <dbReference type="EMBL" id="GAX79595.1"/>
    </source>
</evidence>
<reference evidence="9 10" key="1">
    <citation type="submission" date="2017-08" db="EMBL/GenBank/DDBJ databases">
        <title>Acidophilic green algal genome provides insights into adaptation to an acidic environment.</title>
        <authorList>
            <person name="Hirooka S."/>
            <person name="Hirose Y."/>
            <person name="Kanesaki Y."/>
            <person name="Higuchi S."/>
            <person name="Fujiwara T."/>
            <person name="Onuma R."/>
            <person name="Era A."/>
            <person name="Ohbayashi R."/>
            <person name="Uzuka A."/>
            <person name="Nozaki H."/>
            <person name="Yoshikawa H."/>
            <person name="Miyagishima S.Y."/>
        </authorList>
    </citation>
    <scope>NUCLEOTIDE SEQUENCE [LARGE SCALE GENOMIC DNA]</scope>
    <source>
        <strain evidence="9 10">NIES-2499</strain>
    </source>
</reference>
<feature type="domain" description="Guanylate cyclase" evidence="8">
    <location>
        <begin position="534"/>
        <end position="722"/>
    </location>
</feature>
<protein>
    <recommendedName>
        <fullName evidence="8">Guanylate cyclase domain-containing protein</fullName>
    </recommendedName>
</protein>
<dbReference type="GO" id="GO:0004016">
    <property type="term" value="F:adenylate cyclase activity"/>
    <property type="evidence" value="ECO:0007669"/>
    <property type="project" value="TreeGrafter"/>
</dbReference>
<dbReference type="PROSITE" id="PS50125">
    <property type="entry name" value="GUANYLATE_CYCLASE_2"/>
    <property type="match status" value="1"/>
</dbReference>
<feature type="compositionally biased region" description="Polar residues" evidence="7">
    <location>
        <begin position="446"/>
        <end position="465"/>
    </location>
</feature>
<dbReference type="GO" id="GO:0004383">
    <property type="term" value="F:guanylate cyclase activity"/>
    <property type="evidence" value="ECO:0007669"/>
    <property type="project" value="TreeGrafter"/>
</dbReference>
<feature type="region of interest" description="Disordered" evidence="7">
    <location>
        <begin position="334"/>
        <end position="368"/>
    </location>
</feature>
<dbReference type="InterPro" id="IPR029787">
    <property type="entry name" value="Nucleotide_cyclase"/>
</dbReference>
<dbReference type="SUPFAM" id="SSF55073">
    <property type="entry name" value="Nucleotide cyclase"/>
    <property type="match status" value="1"/>
</dbReference>
<dbReference type="GO" id="GO:0035556">
    <property type="term" value="P:intracellular signal transduction"/>
    <property type="evidence" value="ECO:0007669"/>
    <property type="project" value="InterPro"/>
</dbReference>
<dbReference type="GO" id="GO:0005886">
    <property type="term" value="C:plasma membrane"/>
    <property type="evidence" value="ECO:0007669"/>
    <property type="project" value="TreeGrafter"/>
</dbReference>
<accession>A0A250X935</accession>
<evidence type="ECO:0000313" key="10">
    <source>
        <dbReference type="Proteomes" id="UP000232323"/>
    </source>
</evidence>
<dbReference type="GO" id="GO:0001653">
    <property type="term" value="F:peptide receptor activity"/>
    <property type="evidence" value="ECO:0007669"/>
    <property type="project" value="TreeGrafter"/>
</dbReference>
<feature type="compositionally biased region" description="Low complexity" evidence="7">
    <location>
        <begin position="359"/>
        <end position="368"/>
    </location>
</feature>
<proteinExistence type="predicted"/>
<feature type="region of interest" description="Disordered" evidence="7">
    <location>
        <begin position="444"/>
        <end position="465"/>
    </location>
</feature>
<dbReference type="InterPro" id="IPR001054">
    <property type="entry name" value="A/G_cyclase"/>
</dbReference>
<dbReference type="InterPro" id="IPR050401">
    <property type="entry name" value="Cyclic_nucleotide_synthase"/>
</dbReference>
<evidence type="ECO:0000256" key="7">
    <source>
        <dbReference type="SAM" id="MobiDB-lite"/>
    </source>
</evidence>
<evidence type="ECO:0000256" key="2">
    <source>
        <dbReference type="ARBA" id="ARBA00022692"/>
    </source>
</evidence>
<evidence type="ECO:0000256" key="6">
    <source>
        <dbReference type="ARBA" id="ARBA00023239"/>
    </source>
</evidence>
<evidence type="ECO:0000256" key="4">
    <source>
        <dbReference type="ARBA" id="ARBA00022989"/>
    </source>
</evidence>
<dbReference type="AlphaFoldDB" id="A0A250X935"/>
<evidence type="ECO:0000256" key="1">
    <source>
        <dbReference type="ARBA" id="ARBA00004370"/>
    </source>
</evidence>
<evidence type="ECO:0000259" key="8">
    <source>
        <dbReference type="PROSITE" id="PS50125"/>
    </source>
</evidence>
<dbReference type="PANTHER" id="PTHR11920:SF335">
    <property type="entry name" value="GUANYLATE CYCLASE"/>
    <property type="match status" value="1"/>
</dbReference>
<dbReference type="OrthoDB" id="354346at2759"/>
<keyword evidence="3" id="KW-0547">Nucleotide-binding</keyword>
<dbReference type="Proteomes" id="UP000232323">
    <property type="component" value="Unassembled WGS sequence"/>
</dbReference>
<comment type="caution">
    <text evidence="9">The sequence shown here is derived from an EMBL/GenBank/DDBJ whole genome shotgun (WGS) entry which is preliminary data.</text>
</comment>
<gene>
    <name evidence="9" type="ORF">CEUSTIGMA_g7036.t1</name>
</gene>
<feature type="region of interest" description="Disordered" evidence="7">
    <location>
        <begin position="786"/>
        <end position="809"/>
    </location>
</feature>
<evidence type="ECO:0000256" key="5">
    <source>
        <dbReference type="ARBA" id="ARBA00023136"/>
    </source>
</evidence>
<dbReference type="Pfam" id="PF00211">
    <property type="entry name" value="Guanylate_cyc"/>
    <property type="match status" value="2"/>
</dbReference>
<dbReference type="PANTHER" id="PTHR11920">
    <property type="entry name" value="GUANYLYL CYCLASE"/>
    <property type="match status" value="1"/>
</dbReference>
<dbReference type="Gene3D" id="3.30.70.1230">
    <property type="entry name" value="Nucleotide cyclase"/>
    <property type="match status" value="1"/>
</dbReference>
<dbReference type="SMART" id="SM00044">
    <property type="entry name" value="CYCc"/>
    <property type="match status" value="1"/>
</dbReference>
<feature type="region of interest" description="Disordered" evidence="7">
    <location>
        <begin position="987"/>
        <end position="1012"/>
    </location>
</feature>
<evidence type="ECO:0000256" key="3">
    <source>
        <dbReference type="ARBA" id="ARBA00022741"/>
    </source>
</evidence>
<comment type="subcellular location">
    <subcellularLocation>
        <location evidence="1">Membrane</location>
    </subcellularLocation>
</comment>
<keyword evidence="10" id="KW-1185">Reference proteome</keyword>
<dbReference type="GO" id="GO:0000166">
    <property type="term" value="F:nucleotide binding"/>
    <property type="evidence" value="ECO:0007669"/>
    <property type="project" value="UniProtKB-KW"/>
</dbReference>
<keyword evidence="4" id="KW-1133">Transmembrane helix</keyword>
<keyword evidence="6" id="KW-0456">Lyase</keyword>
<dbReference type="EMBL" id="BEGY01000044">
    <property type="protein sequence ID" value="GAX79595.1"/>
    <property type="molecule type" value="Genomic_DNA"/>
</dbReference>
<dbReference type="GO" id="GO:0007168">
    <property type="term" value="P:receptor guanylyl cyclase signaling pathway"/>
    <property type="evidence" value="ECO:0007669"/>
    <property type="project" value="TreeGrafter"/>
</dbReference>
<feature type="compositionally biased region" description="Polar residues" evidence="7">
    <location>
        <begin position="1003"/>
        <end position="1012"/>
    </location>
</feature>
<dbReference type="CDD" id="cd07302">
    <property type="entry name" value="CHD"/>
    <property type="match status" value="1"/>
</dbReference>
<keyword evidence="5" id="KW-0472">Membrane</keyword>
<keyword evidence="2" id="KW-0812">Transmembrane</keyword>
<sequence>MVAVGCASPAILKAVLWAYKHHLFIISSPMGPHADTEFEHEGSNCMFSTSDLALALIAAYIMGVVQQVHISSHAIMNRLKASTALLYDMLPRHVADALINEAHRSGLQPSRASEESLVDLSDRGSASTTVHEEVAVRGRIALTHHQMQGMPTACGQPTELVQSDSIQGCFLQRRSLGSAFLSPFASTYTLEAEESSHDVATLLGVLSRPCRSETVSHKLHSDSVLLETEVADDRHTGNKLHTEEAFHQGTAVGMNAKDEQELMESFIQSRFSHHTTGSDENPGLNSLTGWAAERSPVQNDIISNMPSLNKNTTARRASWSQLLQDVPECSEPFSFPAGFGTEAAEQPEPQYQDQDGRSRASSWQQSSISVNSSAPYPVEIPAACLGNRSRSAFASLLYNSKINDERSYSSHTACESARPPTAMGFLHSMGRSFSVVRRDSAKESLRNSFENSSSKTGGKQRTSVDLGSVQRSSLDLSGSCVVDGHMATKNLTQPQSFKEASLRSVGCSRRGSNVSLNLSAVVDTSMAEWHDNVTILFADICGFTSFAQQVEPSQTFALLNSLFSSFDAVLKNFPEVYKLDLIGDCFVAASGLSHTSNGTVSNLDGRPARQSARGVSFKRGTASSFSMGGLRGLSKESCPISVEDSEGCPPPLTQAEIHAASMLEFAEAMLHVAKGIVLPHTGEAVQLRIGVHTGRVTSGLVGQTRRKYTIIGSAVNIASRLETSCIPGCIQVSEETFSLAKRLPGFAFKERGLIELKGIGLVSTYLLDPHDQLTALQRTCSSIKAGGEENNKLSGQRSSSSSDVLSHFHQPLPRNRSRFLDRVSCQTDTLGILQAVKQVGPSNAGSRASDRDVQPVACFDVLGQHQLSRKVGKEPSSHQYPNDLSNVLNPDCIAKHHLSEQTVSNEVSRQDQWLGQLVKASQQDQASGITYVSEARQDGIKQYFGISQELATKGFDILVPPSGHCKEADASRSVAYLQLAPSTTSQKVWHNSQSVEEGHSRRGPSQQPDLGVFSHSSGDLYTGYADNEEAWNKIQWSKAAGNALPKRMPQTTESSFFKTALKPMKKVLTPQLQHDTVDKERDEVGGWVAVPDKPALVMWRAADMRNSVQRLLTSSPFRGTETGIVNSPAGSRPSLVSERSPEADSALVAIVGSKKRSSRMKSMIKKLKMIFGN</sequence>
<organism evidence="9 10">
    <name type="scientific">Chlamydomonas eustigma</name>
    <dbReference type="NCBI Taxonomy" id="1157962"/>
    <lineage>
        <taxon>Eukaryota</taxon>
        <taxon>Viridiplantae</taxon>
        <taxon>Chlorophyta</taxon>
        <taxon>core chlorophytes</taxon>
        <taxon>Chlorophyceae</taxon>
        <taxon>CS clade</taxon>
        <taxon>Chlamydomonadales</taxon>
        <taxon>Chlamydomonadaceae</taxon>
        <taxon>Chlamydomonas</taxon>
    </lineage>
</organism>